<sequence length="203" mass="20562">MNILVIGAAGDIGQAACAALKANHTLIRAGRSGGDVHVDMSDSASVDAMYARITDTFGTLGAVVCTAGDAHFAPLSDQTSDTMMLGLHQKVMGQINLVLGGLGHLADGGSFTLTSGILDRDPIVQGVGAATANGALAGFVKSAAIEMPRGLRINVVSPGMLDVSAARYGAWFAGHTPVASDRVGRAFVKSVEGAQTGQVITVD</sequence>
<dbReference type="PANTHER" id="PTHR43477">
    <property type="entry name" value="DIHYDROANTICAPSIN 7-DEHYDROGENASE"/>
    <property type="match status" value="1"/>
</dbReference>
<comment type="similarity">
    <text evidence="1">Belongs to the short-chain dehydrogenases/reductases (SDR) family.</text>
</comment>
<name>A0A2R8BBM7_9RHOB</name>
<evidence type="ECO:0000313" key="4">
    <source>
        <dbReference type="Proteomes" id="UP000244880"/>
    </source>
</evidence>
<reference evidence="3 4" key="1">
    <citation type="submission" date="2018-03" db="EMBL/GenBank/DDBJ databases">
        <authorList>
            <person name="Keele B.F."/>
        </authorList>
    </citation>
    <scope>NUCLEOTIDE SEQUENCE [LARGE SCALE GENOMIC DNA]</scope>
    <source>
        <strain evidence="3 4">CECT 8599</strain>
    </source>
</reference>
<dbReference type="InterPro" id="IPR036291">
    <property type="entry name" value="NAD(P)-bd_dom_sf"/>
</dbReference>
<keyword evidence="4" id="KW-1185">Reference proteome</keyword>
<protein>
    <recommendedName>
        <fullName evidence="5">Short chain dehydrogenase</fullName>
    </recommendedName>
</protein>
<dbReference type="CDD" id="cd11731">
    <property type="entry name" value="Lin1944_like_SDR_c"/>
    <property type="match status" value="1"/>
</dbReference>
<dbReference type="Proteomes" id="UP000244880">
    <property type="component" value="Unassembled WGS sequence"/>
</dbReference>
<proteinExistence type="inferred from homology"/>
<dbReference type="PANTHER" id="PTHR43477:SF1">
    <property type="entry name" value="DIHYDROANTICAPSIN 7-DEHYDROGENASE"/>
    <property type="match status" value="1"/>
</dbReference>
<dbReference type="Gene3D" id="3.40.50.720">
    <property type="entry name" value="NAD(P)-binding Rossmann-like Domain"/>
    <property type="match status" value="1"/>
</dbReference>
<dbReference type="GO" id="GO:0016491">
    <property type="term" value="F:oxidoreductase activity"/>
    <property type="evidence" value="ECO:0007669"/>
    <property type="project" value="UniProtKB-KW"/>
</dbReference>
<evidence type="ECO:0000256" key="2">
    <source>
        <dbReference type="ARBA" id="ARBA00023002"/>
    </source>
</evidence>
<keyword evidence="2" id="KW-0560">Oxidoreductase</keyword>
<dbReference type="Pfam" id="PF13561">
    <property type="entry name" value="adh_short_C2"/>
    <property type="match status" value="1"/>
</dbReference>
<dbReference type="AlphaFoldDB" id="A0A2R8BBM7"/>
<dbReference type="InterPro" id="IPR002347">
    <property type="entry name" value="SDR_fam"/>
</dbReference>
<organism evidence="3 4">
    <name type="scientific">Ascidiaceihabitans donghaensis</name>
    <dbReference type="NCBI Taxonomy" id="1510460"/>
    <lineage>
        <taxon>Bacteria</taxon>
        <taxon>Pseudomonadati</taxon>
        <taxon>Pseudomonadota</taxon>
        <taxon>Alphaproteobacteria</taxon>
        <taxon>Rhodobacterales</taxon>
        <taxon>Paracoccaceae</taxon>
        <taxon>Ascidiaceihabitans</taxon>
    </lineage>
</organism>
<dbReference type="InterPro" id="IPR051122">
    <property type="entry name" value="SDR_DHRS6-like"/>
</dbReference>
<evidence type="ECO:0000256" key="1">
    <source>
        <dbReference type="ARBA" id="ARBA00006484"/>
    </source>
</evidence>
<dbReference type="EMBL" id="OMOR01000001">
    <property type="protein sequence ID" value="SPH20484.1"/>
    <property type="molecule type" value="Genomic_DNA"/>
</dbReference>
<accession>A0A2R8BBM7</accession>
<evidence type="ECO:0000313" key="3">
    <source>
        <dbReference type="EMBL" id="SPH20484.1"/>
    </source>
</evidence>
<dbReference type="RefSeq" id="WP_108827693.1">
    <property type="nucleotide sequence ID" value="NZ_OMOR01000001.1"/>
</dbReference>
<evidence type="ECO:0008006" key="5">
    <source>
        <dbReference type="Google" id="ProtNLM"/>
    </source>
</evidence>
<gene>
    <name evidence="3" type="ORF">ASD8599_01220</name>
</gene>
<dbReference type="SUPFAM" id="SSF51735">
    <property type="entry name" value="NAD(P)-binding Rossmann-fold domains"/>
    <property type="match status" value="1"/>
</dbReference>
<dbReference type="PRINTS" id="PR00081">
    <property type="entry name" value="GDHRDH"/>
</dbReference>
<dbReference type="OrthoDB" id="9787486at2"/>
<dbReference type="NCBIfam" id="NF005754">
    <property type="entry name" value="PRK07578.1"/>
    <property type="match status" value="1"/>
</dbReference>